<keyword evidence="2" id="KW-1185">Reference proteome</keyword>
<dbReference type="AlphaFoldDB" id="A0AAN9LIG7"/>
<gene>
    <name evidence="1" type="ORF">VNO80_26574</name>
</gene>
<comment type="caution">
    <text evidence="1">The sequence shown here is derived from an EMBL/GenBank/DDBJ whole genome shotgun (WGS) entry which is preliminary data.</text>
</comment>
<protein>
    <submittedName>
        <fullName evidence="1">Uncharacterized protein</fullName>
    </submittedName>
</protein>
<evidence type="ECO:0000313" key="1">
    <source>
        <dbReference type="EMBL" id="KAK7334809.1"/>
    </source>
</evidence>
<organism evidence="1 2">
    <name type="scientific">Phaseolus coccineus</name>
    <name type="common">Scarlet runner bean</name>
    <name type="synonym">Phaseolus multiflorus</name>
    <dbReference type="NCBI Taxonomy" id="3886"/>
    <lineage>
        <taxon>Eukaryota</taxon>
        <taxon>Viridiplantae</taxon>
        <taxon>Streptophyta</taxon>
        <taxon>Embryophyta</taxon>
        <taxon>Tracheophyta</taxon>
        <taxon>Spermatophyta</taxon>
        <taxon>Magnoliopsida</taxon>
        <taxon>eudicotyledons</taxon>
        <taxon>Gunneridae</taxon>
        <taxon>Pentapetalae</taxon>
        <taxon>rosids</taxon>
        <taxon>fabids</taxon>
        <taxon>Fabales</taxon>
        <taxon>Fabaceae</taxon>
        <taxon>Papilionoideae</taxon>
        <taxon>50 kb inversion clade</taxon>
        <taxon>NPAAA clade</taxon>
        <taxon>indigoferoid/millettioid clade</taxon>
        <taxon>Phaseoleae</taxon>
        <taxon>Phaseolus</taxon>
    </lineage>
</organism>
<dbReference type="GO" id="GO:0000813">
    <property type="term" value="C:ESCRT I complex"/>
    <property type="evidence" value="ECO:0007669"/>
    <property type="project" value="TreeGrafter"/>
</dbReference>
<reference evidence="1 2" key="1">
    <citation type="submission" date="2024-01" db="EMBL/GenBank/DDBJ databases">
        <title>The genomes of 5 underutilized Papilionoideae crops provide insights into root nodulation and disease resistanc.</title>
        <authorList>
            <person name="Jiang F."/>
        </authorList>
    </citation>
    <scope>NUCLEOTIDE SEQUENCE [LARGE SCALE GENOMIC DNA]</scope>
    <source>
        <strain evidence="1">JINMINGXINNONG_FW02</strain>
        <tissue evidence="1">Leaves</tissue>
    </source>
</reference>
<name>A0AAN9LIG7_PHACN</name>
<evidence type="ECO:0000313" key="2">
    <source>
        <dbReference type="Proteomes" id="UP001374584"/>
    </source>
</evidence>
<dbReference type="GO" id="GO:0043130">
    <property type="term" value="F:ubiquitin binding"/>
    <property type="evidence" value="ECO:0007669"/>
    <property type="project" value="InterPro"/>
</dbReference>
<dbReference type="PANTHER" id="PTHR46977:SF1">
    <property type="entry name" value="PROTEIN FREE1"/>
    <property type="match status" value="1"/>
</dbReference>
<dbReference type="EMBL" id="JAYMYR010000010">
    <property type="protein sequence ID" value="KAK7334809.1"/>
    <property type="molecule type" value="Genomic_DNA"/>
</dbReference>
<dbReference type="PANTHER" id="PTHR46977">
    <property type="entry name" value="PROTEIN FREE1"/>
    <property type="match status" value="1"/>
</dbReference>
<proteinExistence type="predicted"/>
<accession>A0AAN9LIG7</accession>
<dbReference type="GO" id="GO:0031902">
    <property type="term" value="C:late endosome membrane"/>
    <property type="evidence" value="ECO:0007669"/>
    <property type="project" value="TreeGrafter"/>
</dbReference>
<dbReference type="GO" id="GO:0036258">
    <property type="term" value="P:multivesicular body assembly"/>
    <property type="evidence" value="ECO:0007669"/>
    <property type="project" value="InterPro"/>
</dbReference>
<dbReference type="GO" id="GO:0070676">
    <property type="term" value="P:intralumenal vesicle formation"/>
    <property type="evidence" value="ECO:0007669"/>
    <property type="project" value="TreeGrafter"/>
</dbReference>
<dbReference type="InterPro" id="IPR045893">
    <property type="entry name" value="FREE1"/>
</dbReference>
<dbReference type="Proteomes" id="UP001374584">
    <property type="component" value="Unassembled WGS sequence"/>
</dbReference>
<sequence length="227" mass="25431">MRPSRLVSSHLHAFTHATIIGAGKHGPFTPASERPTKERRGKRFHNLMCKCAILLDDDPKCAILLDDPKCAILLDDPKCAILDDPKRAMDDPKCAILDDPKCAILDDPKCAILDGPKCAILNCGIAETLRNDCCNNTDQNFQLSLMTFKEMGGSRRPAEPLKTNEQTQDRKKGFGDWMNLIKPANEEKNHWVEIKCILFGFCVLIFLPDFQTVLIFPRMQCSAGRGF</sequence>